<gene>
    <name evidence="1" type="ORF">ACFQQG_09375</name>
</gene>
<comment type="caution">
    <text evidence="1">The sequence shown here is derived from an EMBL/GenBank/DDBJ whole genome shotgun (WGS) entry which is preliminary data.</text>
</comment>
<sequence length="90" mass="9345">MGERLRELVTDTQTVVTAGARPLGAVLLCAGIAHVLMPRVLLAVAATGYARVLGVDFESGATTPRRVRAVGIGMVLLGGHLVYHGGLRPT</sequence>
<dbReference type="AlphaFoldDB" id="A0ABD5W2A4"/>
<keyword evidence="2" id="KW-1185">Reference proteome</keyword>
<dbReference type="EMBL" id="JBHSZI010000001">
    <property type="protein sequence ID" value="MFC7058346.1"/>
    <property type="molecule type" value="Genomic_DNA"/>
</dbReference>
<name>A0ABD5W2A4_9EURY</name>
<organism evidence="1 2">
    <name type="scientific">Halovenus salina</name>
    <dbReference type="NCBI Taxonomy" id="1510225"/>
    <lineage>
        <taxon>Archaea</taxon>
        <taxon>Methanobacteriati</taxon>
        <taxon>Methanobacteriota</taxon>
        <taxon>Stenosarchaea group</taxon>
        <taxon>Halobacteria</taxon>
        <taxon>Halobacteriales</taxon>
        <taxon>Haloarculaceae</taxon>
        <taxon>Halovenus</taxon>
    </lineage>
</organism>
<dbReference type="Proteomes" id="UP001596445">
    <property type="component" value="Unassembled WGS sequence"/>
</dbReference>
<dbReference type="GeneID" id="76630338"/>
<evidence type="ECO:0000313" key="1">
    <source>
        <dbReference type="EMBL" id="MFC7058346.1"/>
    </source>
</evidence>
<accession>A0ABD5W2A4</accession>
<evidence type="ECO:0000313" key="2">
    <source>
        <dbReference type="Proteomes" id="UP001596445"/>
    </source>
</evidence>
<dbReference type="RefSeq" id="WP_267161047.1">
    <property type="nucleotide sequence ID" value="NZ_CP112972.1"/>
</dbReference>
<reference evidence="1 2" key="1">
    <citation type="journal article" date="2019" name="Int. J. Syst. Evol. Microbiol.">
        <title>The Global Catalogue of Microorganisms (GCM) 10K type strain sequencing project: providing services to taxonomists for standard genome sequencing and annotation.</title>
        <authorList>
            <consortium name="The Broad Institute Genomics Platform"/>
            <consortium name="The Broad Institute Genome Sequencing Center for Infectious Disease"/>
            <person name="Wu L."/>
            <person name="Ma J."/>
        </authorList>
    </citation>
    <scope>NUCLEOTIDE SEQUENCE [LARGE SCALE GENOMIC DNA]</scope>
    <source>
        <strain evidence="1 2">JCM 30072</strain>
    </source>
</reference>
<protein>
    <submittedName>
        <fullName evidence="1">Uncharacterized protein</fullName>
    </submittedName>
</protein>
<proteinExistence type="predicted"/>